<sequence length="807" mass="90965">MDKWIKSKDWNMSHSMTMQETTAKTDSEEKWDILIHSRQFCSSTSLHGVQYFGEPGRNIFERIFWLGAFVLAMVTAAFLIFDLYKTWDANPVIVSFSASSTPITDIPFPAITICNMNNARRSVAESILSPSADHQTVDVERVLLNDVCNMSLFPEGPGNSTSRKKPIKISPQWDDFRDFMIKVNEPCHELLLKCQWSGETFSCSDLFNSALTDEGLCCVFNRVPRDLLFRNPDDLPDLNITFPFSAFDWSPEKQYPFNTSRRTLPWRPEGAGKHLGLTIILDLELHEYFCSSTASAGLKMLLHNPVESPKMSSFGAAISPGKENFVVIRPELTRSTGKIEPTKVNKRHCFFLHERSLRFYRTYTKHNCAMECEANYTLAKCGCVEYFMPKDKNTRICDRDDDECAVTASAEVELHLLDDGRKYKKTTSNATPSCHCLPGCHELTYAAETSSSTLVDTFPANKKYDITSPKINNITYFKDNVVIMHFFFMDMQVVSYEKDERTNFVNFLASTGGLLGLFHGFSVLSAVEVLYFLTIRLLCSWRKHADFFWFSLTFPSADQSEAHMPRRRRNSNMPDVKVLVGSSVGKKPEPKGPNAKSIVLGLMESMCHGIILAMFISVTWFSFVNFNIFSFHPPLFTAGYLIFMTEGFLIFLPHSVIAKDWPRVSVVKTHWLLQVTGFCCIFLGMIAVVTIKLLNGLPHFAFTHSITGLVAVILAVLTGLGGFVSRLKPHPKGPSLAQIKLGHVCLGIAAYCVGIAALVLGYFTNYFSKLVDYEWRVFMAVVTSLVATVALVNACFGFYRRAKNLLS</sequence>
<reference evidence="16 17" key="1">
    <citation type="submission" date="2020-04" db="EMBL/GenBank/DDBJ databases">
        <authorList>
            <person name="Alioto T."/>
            <person name="Alioto T."/>
            <person name="Gomez Garrido J."/>
        </authorList>
    </citation>
    <scope>NUCLEOTIDE SEQUENCE [LARGE SCALE GENOMIC DNA]</scope>
</reference>
<evidence type="ECO:0000256" key="12">
    <source>
        <dbReference type="ARBA" id="ARBA00023303"/>
    </source>
</evidence>
<comment type="similarity">
    <text evidence="2 13">Belongs to the amiloride-sensitive sodium channel (TC 1.A.6) family.</text>
</comment>
<feature type="transmembrane region" description="Helical" evidence="14">
    <location>
        <begin position="700"/>
        <end position="724"/>
    </location>
</feature>
<dbReference type="EMBL" id="CADEPI010000007">
    <property type="protein sequence ID" value="CAB3361921.1"/>
    <property type="molecule type" value="Genomic_DNA"/>
</dbReference>
<keyword evidence="6" id="KW-0249">Electron transport</keyword>
<evidence type="ECO:0000256" key="3">
    <source>
        <dbReference type="ARBA" id="ARBA00022448"/>
    </source>
</evidence>
<evidence type="ECO:0000256" key="11">
    <source>
        <dbReference type="ARBA" id="ARBA00023201"/>
    </source>
</evidence>
<dbReference type="Gene3D" id="1.20.120.1770">
    <property type="match status" value="1"/>
</dbReference>
<dbReference type="GO" id="GO:0005886">
    <property type="term" value="C:plasma membrane"/>
    <property type="evidence" value="ECO:0007669"/>
    <property type="project" value="TreeGrafter"/>
</dbReference>
<keyword evidence="12 13" id="KW-0407">Ion channel</keyword>
<evidence type="ECO:0000256" key="6">
    <source>
        <dbReference type="ARBA" id="ARBA00022982"/>
    </source>
</evidence>
<name>A0A8S1C1A2_9INSE</name>
<feature type="transmembrane region" description="Helical" evidence="14">
    <location>
        <begin position="775"/>
        <end position="799"/>
    </location>
</feature>
<dbReference type="CDD" id="cd08761">
    <property type="entry name" value="Cyt_b561_CYB561D2_like"/>
    <property type="match status" value="1"/>
</dbReference>
<evidence type="ECO:0000256" key="4">
    <source>
        <dbReference type="ARBA" id="ARBA00022461"/>
    </source>
</evidence>
<keyword evidence="3 13" id="KW-0813">Transport</keyword>
<dbReference type="SMART" id="SM00665">
    <property type="entry name" value="B561"/>
    <property type="match status" value="1"/>
</dbReference>
<feature type="domain" description="Cytochrome b561" evidence="15">
    <location>
        <begin position="599"/>
        <end position="802"/>
    </location>
</feature>
<dbReference type="Gene3D" id="2.60.470.10">
    <property type="entry name" value="Acid-sensing ion channels like domains"/>
    <property type="match status" value="1"/>
</dbReference>
<feature type="transmembrane region" description="Helical" evidence="14">
    <location>
        <begin position="670"/>
        <end position="694"/>
    </location>
</feature>
<dbReference type="PROSITE" id="PS50939">
    <property type="entry name" value="CYTOCHROME_B561"/>
    <property type="match status" value="1"/>
</dbReference>
<evidence type="ECO:0000313" key="16">
    <source>
        <dbReference type="EMBL" id="CAB3361921.1"/>
    </source>
</evidence>
<dbReference type="Pfam" id="PF00858">
    <property type="entry name" value="ASC"/>
    <property type="match status" value="1"/>
</dbReference>
<evidence type="ECO:0000256" key="5">
    <source>
        <dbReference type="ARBA" id="ARBA00022692"/>
    </source>
</evidence>
<evidence type="ECO:0000256" key="8">
    <source>
        <dbReference type="ARBA" id="ARBA00023053"/>
    </source>
</evidence>
<keyword evidence="11 13" id="KW-0739">Sodium transport</keyword>
<dbReference type="Gene3D" id="1.10.287.770">
    <property type="entry name" value="YojJ-like"/>
    <property type="match status" value="1"/>
</dbReference>
<dbReference type="AlphaFoldDB" id="A0A8S1C1A2"/>
<keyword evidence="8" id="KW-0915">Sodium</keyword>
<comment type="caution">
    <text evidence="16">The sequence shown here is derived from an EMBL/GenBank/DDBJ whole genome shotgun (WGS) entry which is preliminary data.</text>
</comment>
<evidence type="ECO:0000256" key="10">
    <source>
        <dbReference type="ARBA" id="ARBA00023136"/>
    </source>
</evidence>
<evidence type="ECO:0000313" key="17">
    <source>
        <dbReference type="Proteomes" id="UP000494165"/>
    </source>
</evidence>
<protein>
    <recommendedName>
        <fullName evidence="15">Cytochrome b561 domain-containing protein</fullName>
    </recommendedName>
</protein>
<keyword evidence="9 13" id="KW-0406">Ion transport</keyword>
<organism evidence="16 17">
    <name type="scientific">Cloeon dipterum</name>
    <dbReference type="NCBI Taxonomy" id="197152"/>
    <lineage>
        <taxon>Eukaryota</taxon>
        <taxon>Metazoa</taxon>
        <taxon>Ecdysozoa</taxon>
        <taxon>Arthropoda</taxon>
        <taxon>Hexapoda</taxon>
        <taxon>Insecta</taxon>
        <taxon>Pterygota</taxon>
        <taxon>Palaeoptera</taxon>
        <taxon>Ephemeroptera</taxon>
        <taxon>Pisciforma</taxon>
        <taxon>Baetidae</taxon>
        <taxon>Cloeon</taxon>
    </lineage>
</organism>
<feature type="transmembrane region" description="Helical" evidence="14">
    <location>
        <begin position="507"/>
        <end position="533"/>
    </location>
</feature>
<dbReference type="OrthoDB" id="6021021at2759"/>
<dbReference type="PANTHER" id="PTHR11690">
    <property type="entry name" value="AMILORIDE-SENSITIVE SODIUM CHANNEL-RELATED"/>
    <property type="match status" value="1"/>
</dbReference>
<keyword evidence="17" id="KW-1185">Reference proteome</keyword>
<accession>A0A8S1C1A2</accession>
<evidence type="ECO:0000256" key="2">
    <source>
        <dbReference type="ARBA" id="ARBA00007193"/>
    </source>
</evidence>
<feature type="transmembrane region" description="Helical" evidence="14">
    <location>
        <begin position="63"/>
        <end position="84"/>
    </location>
</feature>
<dbReference type="GO" id="GO:0015280">
    <property type="term" value="F:ligand-gated sodium channel activity"/>
    <property type="evidence" value="ECO:0007669"/>
    <property type="project" value="TreeGrafter"/>
</dbReference>
<evidence type="ECO:0000256" key="13">
    <source>
        <dbReference type="RuleBase" id="RU000679"/>
    </source>
</evidence>
<gene>
    <name evidence="16" type="ORF">CLODIP_2_CD01802</name>
</gene>
<keyword evidence="10 14" id="KW-0472">Membrane</keyword>
<dbReference type="Proteomes" id="UP000494165">
    <property type="component" value="Unassembled WGS sequence"/>
</dbReference>
<comment type="subcellular location">
    <subcellularLocation>
        <location evidence="1">Membrane</location>
        <topology evidence="1">Multi-pass membrane protein</topology>
    </subcellularLocation>
</comment>
<dbReference type="PANTHER" id="PTHR11690:SF243">
    <property type="entry name" value="PICKPOCKET 12-RELATED"/>
    <property type="match status" value="1"/>
</dbReference>
<feature type="transmembrane region" description="Helical" evidence="14">
    <location>
        <begin position="610"/>
        <end position="629"/>
    </location>
</feature>
<keyword evidence="7 14" id="KW-1133">Transmembrane helix</keyword>
<evidence type="ECO:0000256" key="9">
    <source>
        <dbReference type="ARBA" id="ARBA00023065"/>
    </source>
</evidence>
<evidence type="ECO:0000259" key="15">
    <source>
        <dbReference type="PROSITE" id="PS50939"/>
    </source>
</evidence>
<dbReference type="PRINTS" id="PR01078">
    <property type="entry name" value="AMINACHANNEL"/>
</dbReference>
<dbReference type="InterPro" id="IPR006593">
    <property type="entry name" value="Cyt_b561/ferric_Rdtase_TM"/>
</dbReference>
<evidence type="ECO:0000256" key="14">
    <source>
        <dbReference type="SAM" id="Phobius"/>
    </source>
</evidence>
<evidence type="ECO:0000256" key="1">
    <source>
        <dbReference type="ARBA" id="ARBA00004141"/>
    </source>
</evidence>
<dbReference type="InterPro" id="IPR001873">
    <property type="entry name" value="ENaC"/>
</dbReference>
<dbReference type="Pfam" id="PF03188">
    <property type="entry name" value="Cytochrom_B561"/>
    <property type="match status" value="1"/>
</dbReference>
<keyword evidence="4 13" id="KW-0894">Sodium channel</keyword>
<feature type="transmembrane region" description="Helical" evidence="14">
    <location>
        <begin position="744"/>
        <end position="763"/>
    </location>
</feature>
<keyword evidence="5 13" id="KW-0812">Transmembrane</keyword>
<evidence type="ECO:0000256" key="7">
    <source>
        <dbReference type="ARBA" id="ARBA00022989"/>
    </source>
</evidence>
<proteinExistence type="inferred from homology"/>
<feature type="transmembrane region" description="Helical" evidence="14">
    <location>
        <begin position="635"/>
        <end position="658"/>
    </location>
</feature>